<comment type="caution">
    <text evidence="1">The sequence shown here is derived from an EMBL/GenBank/DDBJ whole genome shotgun (WGS) entry which is preliminary data.</text>
</comment>
<evidence type="ECO:0000313" key="1">
    <source>
        <dbReference type="EMBL" id="KAJ8484571.1"/>
    </source>
</evidence>
<protein>
    <submittedName>
        <fullName evidence="1">Uncharacterized protein</fullName>
    </submittedName>
</protein>
<proteinExistence type="predicted"/>
<accession>A0AAV8PEJ2</accession>
<gene>
    <name evidence="1" type="ORF">OPV22_017056</name>
</gene>
<name>A0AAV8PEJ2_ENSVE</name>
<dbReference type="Proteomes" id="UP001222027">
    <property type="component" value="Unassembled WGS sequence"/>
</dbReference>
<keyword evidence="2" id="KW-1185">Reference proteome</keyword>
<dbReference type="AlphaFoldDB" id="A0AAV8PEJ2"/>
<evidence type="ECO:0000313" key="2">
    <source>
        <dbReference type="Proteomes" id="UP001222027"/>
    </source>
</evidence>
<sequence length="192" mass="21458">MMAFLARFSDAAFLPRSIILLGSGGEPPKHDSIFDVDKRTLQQASCVTPVLMVLSIISIAFEVQQKMVDIHSLVQSRIGLNWFEDSVHSVRAIMQSLCYKVHGKDNHSVLKKLYAAASSLHSTALLYSWIGLMALIYGDAHKLALMVVKHKYAQYLSKKLSCSETVSLGNFRFANEHAYTVMHLESKAAEER</sequence>
<dbReference type="EMBL" id="JAQQAF010000005">
    <property type="protein sequence ID" value="KAJ8484571.1"/>
    <property type="molecule type" value="Genomic_DNA"/>
</dbReference>
<organism evidence="1 2">
    <name type="scientific">Ensete ventricosum</name>
    <name type="common">Abyssinian banana</name>
    <name type="synonym">Musa ensete</name>
    <dbReference type="NCBI Taxonomy" id="4639"/>
    <lineage>
        <taxon>Eukaryota</taxon>
        <taxon>Viridiplantae</taxon>
        <taxon>Streptophyta</taxon>
        <taxon>Embryophyta</taxon>
        <taxon>Tracheophyta</taxon>
        <taxon>Spermatophyta</taxon>
        <taxon>Magnoliopsida</taxon>
        <taxon>Liliopsida</taxon>
        <taxon>Zingiberales</taxon>
        <taxon>Musaceae</taxon>
        <taxon>Ensete</taxon>
    </lineage>
</organism>
<reference evidence="1 2" key="1">
    <citation type="submission" date="2022-12" db="EMBL/GenBank/DDBJ databases">
        <title>Chromosome-scale assembly of the Ensete ventricosum genome.</title>
        <authorList>
            <person name="Dussert Y."/>
            <person name="Stocks J."/>
            <person name="Wendawek A."/>
            <person name="Woldeyes F."/>
            <person name="Nichols R.A."/>
            <person name="Borrell J.S."/>
        </authorList>
    </citation>
    <scope>NUCLEOTIDE SEQUENCE [LARGE SCALE GENOMIC DNA]</scope>
    <source>
        <strain evidence="2">cv. Maze</strain>
        <tissue evidence="1">Seeds</tissue>
    </source>
</reference>